<dbReference type="SMR" id="A0A482WWJ5"/>
<proteinExistence type="inferred from homology"/>
<dbReference type="AlphaFoldDB" id="A0A482WWJ5"/>
<comment type="similarity">
    <text evidence="2">Belongs to the COMM domain-containing protein 5 family.</text>
</comment>
<comment type="caution">
    <text evidence="4">The sequence shown here is derived from an EMBL/GenBank/DDBJ whole genome shotgun (WGS) entry which is preliminary data.</text>
</comment>
<dbReference type="GO" id="GO:0005634">
    <property type="term" value="C:nucleus"/>
    <property type="evidence" value="ECO:0007669"/>
    <property type="project" value="TreeGrafter"/>
</dbReference>
<evidence type="ECO:0000256" key="1">
    <source>
        <dbReference type="ARBA" id="ARBA00016556"/>
    </source>
</evidence>
<evidence type="ECO:0000313" key="5">
    <source>
        <dbReference type="Proteomes" id="UP000291343"/>
    </source>
</evidence>
<dbReference type="PROSITE" id="PS51269">
    <property type="entry name" value="COMM"/>
    <property type="match status" value="1"/>
</dbReference>
<reference evidence="4 5" key="1">
    <citation type="journal article" date="2017" name="Gigascience">
        <title>Genome sequence of the small brown planthopper, Laodelphax striatellus.</title>
        <authorList>
            <person name="Zhu J."/>
            <person name="Jiang F."/>
            <person name="Wang X."/>
            <person name="Yang P."/>
            <person name="Bao Y."/>
            <person name="Zhao W."/>
            <person name="Wang W."/>
            <person name="Lu H."/>
            <person name="Wang Q."/>
            <person name="Cui N."/>
            <person name="Li J."/>
            <person name="Chen X."/>
            <person name="Luo L."/>
            <person name="Yu J."/>
            <person name="Kang L."/>
            <person name="Cui F."/>
        </authorList>
    </citation>
    <scope>NUCLEOTIDE SEQUENCE [LARGE SCALE GENOMIC DNA]</scope>
    <source>
        <strain evidence="4">Lst14</strain>
    </source>
</reference>
<dbReference type="InterPro" id="IPR017920">
    <property type="entry name" value="COMM"/>
</dbReference>
<dbReference type="Proteomes" id="UP000291343">
    <property type="component" value="Unassembled WGS sequence"/>
</dbReference>
<dbReference type="PANTHER" id="PTHR15666">
    <property type="entry name" value="COMM DOMAIN CONTAINING PROTEIN 5"/>
    <property type="match status" value="1"/>
</dbReference>
<name>A0A482WWJ5_LAOST</name>
<feature type="domain" description="COMM" evidence="3">
    <location>
        <begin position="7"/>
        <end position="71"/>
    </location>
</feature>
<evidence type="ECO:0000256" key="2">
    <source>
        <dbReference type="ARBA" id="ARBA00093452"/>
    </source>
</evidence>
<dbReference type="InParanoid" id="A0A482WWJ5"/>
<dbReference type="InterPro" id="IPR037357">
    <property type="entry name" value="COMMD5"/>
</dbReference>
<evidence type="ECO:0000313" key="4">
    <source>
        <dbReference type="EMBL" id="RZF37957.1"/>
    </source>
</evidence>
<protein>
    <recommendedName>
        <fullName evidence="1">COMM domain-containing protein 5</fullName>
    </recommendedName>
</protein>
<sequence>MSFQFSSDSNMKWRVNIVISSRDLSRVLEPVVCLEIELDSGDTKYIEVPISKFHLLRQNVAVALDQLELCKKRLDSFNQTIPS</sequence>
<keyword evidence="5" id="KW-1185">Reference proteome</keyword>
<evidence type="ECO:0000259" key="3">
    <source>
        <dbReference type="PROSITE" id="PS51269"/>
    </source>
</evidence>
<gene>
    <name evidence="4" type="ORF">LSTR_LSTR005457</name>
</gene>
<dbReference type="STRING" id="195883.A0A482WWJ5"/>
<dbReference type="PANTHER" id="PTHR15666:SF1">
    <property type="entry name" value="COMM DOMAIN-CONTAINING PROTEIN 5"/>
    <property type="match status" value="1"/>
</dbReference>
<organism evidence="4 5">
    <name type="scientific">Laodelphax striatellus</name>
    <name type="common">Small brown planthopper</name>
    <name type="synonym">Delphax striatella</name>
    <dbReference type="NCBI Taxonomy" id="195883"/>
    <lineage>
        <taxon>Eukaryota</taxon>
        <taxon>Metazoa</taxon>
        <taxon>Ecdysozoa</taxon>
        <taxon>Arthropoda</taxon>
        <taxon>Hexapoda</taxon>
        <taxon>Insecta</taxon>
        <taxon>Pterygota</taxon>
        <taxon>Neoptera</taxon>
        <taxon>Paraneoptera</taxon>
        <taxon>Hemiptera</taxon>
        <taxon>Auchenorrhyncha</taxon>
        <taxon>Fulgoroidea</taxon>
        <taxon>Delphacidae</taxon>
        <taxon>Criomorphinae</taxon>
        <taxon>Laodelphax</taxon>
    </lineage>
</organism>
<dbReference type="OrthoDB" id="203754at2759"/>
<accession>A0A482WWJ5</accession>
<dbReference type="EMBL" id="QKKF02022863">
    <property type="protein sequence ID" value="RZF37957.1"/>
    <property type="molecule type" value="Genomic_DNA"/>
</dbReference>
<dbReference type="Pfam" id="PF07258">
    <property type="entry name" value="COMM_domain"/>
    <property type="match status" value="1"/>
</dbReference>